<keyword evidence="1" id="KW-0812">Transmembrane</keyword>
<protein>
    <submittedName>
        <fullName evidence="2">DUF4153 domain-containing protein</fullName>
    </submittedName>
</protein>
<feature type="transmembrane region" description="Helical" evidence="1">
    <location>
        <begin position="153"/>
        <end position="179"/>
    </location>
</feature>
<dbReference type="AlphaFoldDB" id="A0AB39HRY7"/>
<reference evidence="2" key="1">
    <citation type="submission" date="2024-07" db="EMBL/GenBank/DDBJ databases">
        <title>Halotolerant mesophilic bacterium Ornithinibacillus sp. 4-3, sp. nov., isolated from soil.</title>
        <authorList>
            <person name="Sidarenka A.V."/>
            <person name="Guliayeva D.E."/>
            <person name="Leanovich S.I."/>
            <person name="Hileuskaya K.S."/>
            <person name="Akhremchuk A.E."/>
            <person name="Sikolenko M.A."/>
            <person name="Valentovich L.N."/>
        </authorList>
    </citation>
    <scope>NUCLEOTIDE SEQUENCE</scope>
    <source>
        <strain evidence="2">4-3</strain>
    </source>
</reference>
<organism evidence="2">
    <name type="scientific">Ornithinibacillus sp. 4-3</name>
    <dbReference type="NCBI Taxonomy" id="3231488"/>
    <lineage>
        <taxon>Bacteria</taxon>
        <taxon>Bacillati</taxon>
        <taxon>Bacillota</taxon>
        <taxon>Bacilli</taxon>
        <taxon>Bacillales</taxon>
        <taxon>Bacillaceae</taxon>
        <taxon>Ornithinibacillus</taxon>
    </lineage>
</organism>
<feature type="transmembrane region" description="Helical" evidence="1">
    <location>
        <begin position="356"/>
        <end position="374"/>
    </location>
</feature>
<dbReference type="Pfam" id="PF13687">
    <property type="entry name" value="DUF4153"/>
    <property type="match status" value="1"/>
</dbReference>
<gene>
    <name evidence="2" type="ORF">AB4Y30_01815</name>
</gene>
<name>A0AB39HRY7_9BACI</name>
<keyword evidence="1" id="KW-1133">Transmembrane helix</keyword>
<feature type="transmembrane region" description="Helical" evidence="1">
    <location>
        <begin position="199"/>
        <end position="220"/>
    </location>
</feature>
<feature type="transmembrane region" description="Helical" evidence="1">
    <location>
        <begin position="381"/>
        <end position="399"/>
    </location>
</feature>
<evidence type="ECO:0000313" key="2">
    <source>
        <dbReference type="EMBL" id="XDK33128.1"/>
    </source>
</evidence>
<accession>A0AB39HRY7</accession>
<feature type="transmembrane region" description="Helical" evidence="1">
    <location>
        <begin position="284"/>
        <end position="306"/>
    </location>
</feature>
<feature type="transmembrane region" description="Helical" evidence="1">
    <location>
        <begin position="318"/>
        <end position="336"/>
    </location>
</feature>
<dbReference type="RefSeq" id="WP_368653812.1">
    <property type="nucleotide sequence ID" value="NZ_CP162599.1"/>
</dbReference>
<feature type="transmembrane region" description="Helical" evidence="1">
    <location>
        <begin position="241"/>
        <end position="264"/>
    </location>
</feature>
<evidence type="ECO:0000256" key="1">
    <source>
        <dbReference type="SAM" id="Phobius"/>
    </source>
</evidence>
<sequence length="481" mass="56431">MEIKIEKRDMLFLLICLGLGLLAELTFLHGVIGIAYPIFILGFYTVLFMKFRLRFHHRRIGLLFMAAIWMLSMSFVLYDNFLFYQLNILLIPILVLAHIVLITSPNTYEWNTPKFILLVAAKLGRGIEYSASFVKAALKKAGKTEEGWKTWRLVFIGILISTPLLVVILSLLMSADAVFNDMMSRFFPYIFEFTWVEDAFRIVYVIIAGMLFFGVFQVLTKQSRLIKAEPVEKKVHEWSSVIAITILVMLNAVFVLFVAIQFTYFFNENLIEGFTYADYARRGFFELVFVTMINFSLLILFLKLVVTPKKGEKLTLKILYSLLVVVSGIMLISAYQRLSLYEEAYGFTFDRLLARTFMIFLIVIFAYTFIRIWLERLSLIHFYLILGLFYYAFLNVIHLDQIVVNKNLERYEEVGKIDIYYLESQSYTGIDGLMRLYEKDPDYPELKQLLQRIELEELPNWQSYNITKHKVTKKFNEMTFE</sequence>
<feature type="transmembrane region" description="Helical" evidence="1">
    <location>
        <begin position="60"/>
        <end position="78"/>
    </location>
</feature>
<keyword evidence="1" id="KW-0472">Membrane</keyword>
<dbReference type="EMBL" id="CP162599">
    <property type="protein sequence ID" value="XDK33128.1"/>
    <property type="molecule type" value="Genomic_DNA"/>
</dbReference>
<dbReference type="InterPro" id="IPR025291">
    <property type="entry name" value="DUF4153"/>
</dbReference>
<feature type="transmembrane region" description="Helical" evidence="1">
    <location>
        <begin position="84"/>
        <end position="104"/>
    </location>
</feature>
<proteinExistence type="predicted"/>
<feature type="transmembrane region" description="Helical" evidence="1">
    <location>
        <begin position="33"/>
        <end position="53"/>
    </location>
</feature>